<organism evidence="1 2">
    <name type="scientific">Quillaja saponaria</name>
    <name type="common">Soap bark tree</name>
    <dbReference type="NCBI Taxonomy" id="32244"/>
    <lineage>
        <taxon>Eukaryota</taxon>
        <taxon>Viridiplantae</taxon>
        <taxon>Streptophyta</taxon>
        <taxon>Embryophyta</taxon>
        <taxon>Tracheophyta</taxon>
        <taxon>Spermatophyta</taxon>
        <taxon>Magnoliopsida</taxon>
        <taxon>eudicotyledons</taxon>
        <taxon>Gunneridae</taxon>
        <taxon>Pentapetalae</taxon>
        <taxon>rosids</taxon>
        <taxon>fabids</taxon>
        <taxon>Fabales</taxon>
        <taxon>Quillajaceae</taxon>
        <taxon>Quillaja</taxon>
    </lineage>
</organism>
<evidence type="ECO:0000313" key="2">
    <source>
        <dbReference type="Proteomes" id="UP001163823"/>
    </source>
</evidence>
<gene>
    <name evidence="1" type="ORF">O6P43_020514</name>
</gene>
<protein>
    <submittedName>
        <fullName evidence="1">Uncharacterized protein</fullName>
    </submittedName>
</protein>
<name>A0AAD7LME4_QUISA</name>
<comment type="caution">
    <text evidence="1">The sequence shown here is derived from an EMBL/GenBank/DDBJ whole genome shotgun (WGS) entry which is preliminary data.</text>
</comment>
<dbReference type="EMBL" id="JARAOO010000008">
    <property type="protein sequence ID" value="KAJ7960016.1"/>
    <property type="molecule type" value="Genomic_DNA"/>
</dbReference>
<evidence type="ECO:0000313" key="1">
    <source>
        <dbReference type="EMBL" id="KAJ7960016.1"/>
    </source>
</evidence>
<accession>A0AAD7LME4</accession>
<dbReference type="Proteomes" id="UP001163823">
    <property type="component" value="Chromosome 8"/>
</dbReference>
<reference evidence="1" key="1">
    <citation type="journal article" date="2023" name="Science">
        <title>Elucidation of the pathway for biosynthesis of saponin adjuvants from the soapbark tree.</title>
        <authorList>
            <person name="Reed J."/>
            <person name="Orme A."/>
            <person name="El-Demerdash A."/>
            <person name="Owen C."/>
            <person name="Martin L.B.B."/>
            <person name="Misra R.C."/>
            <person name="Kikuchi S."/>
            <person name="Rejzek M."/>
            <person name="Martin A.C."/>
            <person name="Harkess A."/>
            <person name="Leebens-Mack J."/>
            <person name="Louveau T."/>
            <person name="Stephenson M.J."/>
            <person name="Osbourn A."/>
        </authorList>
    </citation>
    <scope>NUCLEOTIDE SEQUENCE</scope>
    <source>
        <strain evidence="1">S10</strain>
    </source>
</reference>
<proteinExistence type="predicted"/>
<dbReference type="AlphaFoldDB" id="A0AAD7LME4"/>
<dbReference type="KEGG" id="qsa:O6P43_020514"/>
<sequence>MQTDEKPTFHFAVYLINMTTEIRIWKALISALSSEAGVQSMDIFGKALNLEFGGRSMNIINKVLQPDSDYWKSQPGF</sequence>
<keyword evidence="2" id="KW-1185">Reference proteome</keyword>